<organism evidence="7 8">
    <name type="scientific">Rhypophila decipiens</name>
    <dbReference type="NCBI Taxonomy" id="261697"/>
    <lineage>
        <taxon>Eukaryota</taxon>
        <taxon>Fungi</taxon>
        <taxon>Dikarya</taxon>
        <taxon>Ascomycota</taxon>
        <taxon>Pezizomycotina</taxon>
        <taxon>Sordariomycetes</taxon>
        <taxon>Sordariomycetidae</taxon>
        <taxon>Sordariales</taxon>
        <taxon>Naviculisporaceae</taxon>
        <taxon>Rhypophila</taxon>
    </lineage>
</organism>
<proteinExistence type="inferred from homology"/>
<comment type="caution">
    <text evidence="7">The sequence shown here is derived from an EMBL/GenBank/DDBJ whole genome shotgun (WGS) entry which is preliminary data.</text>
</comment>
<gene>
    <name evidence="7" type="ORF">QBC37DRAFT_430864</name>
</gene>
<keyword evidence="2" id="KW-0479">Metal-binding</keyword>
<accession>A0AAN6Y2U4</accession>
<evidence type="ECO:0000259" key="6">
    <source>
        <dbReference type="PROSITE" id="PS51891"/>
    </source>
</evidence>
<reference evidence="7" key="2">
    <citation type="submission" date="2023-05" db="EMBL/GenBank/DDBJ databases">
        <authorList>
            <consortium name="Lawrence Berkeley National Laboratory"/>
            <person name="Steindorff A."/>
            <person name="Hensen N."/>
            <person name="Bonometti L."/>
            <person name="Westerberg I."/>
            <person name="Brannstrom I.O."/>
            <person name="Guillou S."/>
            <person name="Cros-Aarteil S."/>
            <person name="Calhoun S."/>
            <person name="Haridas S."/>
            <person name="Kuo A."/>
            <person name="Mondo S."/>
            <person name="Pangilinan J."/>
            <person name="Riley R."/>
            <person name="Labutti K."/>
            <person name="Andreopoulos B."/>
            <person name="Lipzen A."/>
            <person name="Chen C."/>
            <person name="Yanf M."/>
            <person name="Daum C."/>
            <person name="Ng V."/>
            <person name="Clum A."/>
            <person name="Ohm R."/>
            <person name="Martin F."/>
            <person name="Silar P."/>
            <person name="Natvig D."/>
            <person name="Lalanne C."/>
            <person name="Gautier V."/>
            <person name="Ament-Velasquez S.L."/>
            <person name="Kruys A."/>
            <person name="Hutchinson M.I."/>
            <person name="Powell A.J."/>
            <person name="Barry K."/>
            <person name="Miller A.N."/>
            <person name="Grigoriev I.V."/>
            <person name="Debuchy R."/>
            <person name="Gladieux P."/>
            <person name="Thoren M.H."/>
            <person name="Johannesson H."/>
        </authorList>
    </citation>
    <scope>NUCLEOTIDE SEQUENCE</scope>
    <source>
        <strain evidence="7">PSN293</strain>
    </source>
</reference>
<dbReference type="InterPro" id="IPR006913">
    <property type="entry name" value="CENP-V/GFA"/>
</dbReference>
<protein>
    <submittedName>
        <fullName evidence="7">Glutathione-dependent formaldehyde-activating enzyme protein</fullName>
    </submittedName>
</protein>
<dbReference type="Proteomes" id="UP001301769">
    <property type="component" value="Unassembled WGS sequence"/>
</dbReference>
<dbReference type="PANTHER" id="PTHR33337:SF3">
    <property type="entry name" value="CENP-V_GFA DOMAIN-CONTAINING PROTEIN"/>
    <property type="match status" value="1"/>
</dbReference>
<keyword evidence="8" id="KW-1185">Reference proteome</keyword>
<dbReference type="AlphaFoldDB" id="A0AAN6Y2U4"/>
<dbReference type="SUPFAM" id="SSF51316">
    <property type="entry name" value="Mss4-like"/>
    <property type="match status" value="1"/>
</dbReference>
<evidence type="ECO:0000256" key="1">
    <source>
        <dbReference type="ARBA" id="ARBA00005495"/>
    </source>
</evidence>
<reference evidence="7" key="1">
    <citation type="journal article" date="2023" name="Mol. Phylogenet. Evol.">
        <title>Genome-scale phylogeny and comparative genomics of the fungal order Sordariales.</title>
        <authorList>
            <person name="Hensen N."/>
            <person name="Bonometti L."/>
            <person name="Westerberg I."/>
            <person name="Brannstrom I.O."/>
            <person name="Guillou S."/>
            <person name="Cros-Aarteil S."/>
            <person name="Calhoun S."/>
            <person name="Haridas S."/>
            <person name="Kuo A."/>
            <person name="Mondo S."/>
            <person name="Pangilinan J."/>
            <person name="Riley R."/>
            <person name="LaButti K."/>
            <person name="Andreopoulos B."/>
            <person name="Lipzen A."/>
            <person name="Chen C."/>
            <person name="Yan M."/>
            <person name="Daum C."/>
            <person name="Ng V."/>
            <person name="Clum A."/>
            <person name="Steindorff A."/>
            <person name="Ohm R.A."/>
            <person name="Martin F."/>
            <person name="Silar P."/>
            <person name="Natvig D.O."/>
            <person name="Lalanne C."/>
            <person name="Gautier V."/>
            <person name="Ament-Velasquez S.L."/>
            <person name="Kruys A."/>
            <person name="Hutchinson M.I."/>
            <person name="Powell A.J."/>
            <person name="Barry K."/>
            <person name="Miller A.N."/>
            <person name="Grigoriev I.V."/>
            <person name="Debuchy R."/>
            <person name="Gladieux P."/>
            <person name="Hiltunen Thoren M."/>
            <person name="Johannesson H."/>
        </authorList>
    </citation>
    <scope>NUCLEOTIDE SEQUENCE</scope>
    <source>
        <strain evidence="7">PSN293</strain>
    </source>
</reference>
<dbReference type="PANTHER" id="PTHR33337">
    <property type="entry name" value="GFA DOMAIN-CONTAINING PROTEIN"/>
    <property type="match status" value="1"/>
</dbReference>
<evidence type="ECO:0000256" key="2">
    <source>
        <dbReference type="ARBA" id="ARBA00022723"/>
    </source>
</evidence>
<evidence type="ECO:0000256" key="3">
    <source>
        <dbReference type="ARBA" id="ARBA00022833"/>
    </source>
</evidence>
<evidence type="ECO:0000256" key="5">
    <source>
        <dbReference type="SAM" id="MobiDB-lite"/>
    </source>
</evidence>
<keyword evidence="3" id="KW-0862">Zinc</keyword>
<name>A0AAN6Y2U4_9PEZI</name>
<dbReference type="PROSITE" id="PS51891">
    <property type="entry name" value="CENP_V_GFA"/>
    <property type="match status" value="1"/>
</dbReference>
<feature type="region of interest" description="Disordered" evidence="5">
    <location>
        <begin position="150"/>
        <end position="186"/>
    </location>
</feature>
<dbReference type="GO" id="GO:0016846">
    <property type="term" value="F:carbon-sulfur lyase activity"/>
    <property type="evidence" value="ECO:0007669"/>
    <property type="project" value="InterPro"/>
</dbReference>
<evidence type="ECO:0000313" key="8">
    <source>
        <dbReference type="Proteomes" id="UP001301769"/>
    </source>
</evidence>
<evidence type="ECO:0000313" key="7">
    <source>
        <dbReference type="EMBL" id="KAK4209102.1"/>
    </source>
</evidence>
<feature type="domain" description="CENP-V/GFA" evidence="6">
    <location>
        <begin position="1"/>
        <end position="148"/>
    </location>
</feature>
<comment type="similarity">
    <text evidence="1">Belongs to the Gfa family.</text>
</comment>
<sequence length="186" mass="20208">MLLQCQCASILIPIPNPDSGEEIPLYICHCTQCRRQSSSLFGTSAIVPASMIFPLSDDLEAKLSVWTRPTKEGRSMDCYFCNTCGSRLMHRIREPDGLERETVSLKAGCLVESHVGNGKEKAPALDFSKATHLYTAHAVMDLETWPWPGAKRWEGSPEVMEGRPGSASKSEGPANDGPGVGDEGGR</sequence>
<dbReference type="GO" id="GO:0046872">
    <property type="term" value="F:metal ion binding"/>
    <property type="evidence" value="ECO:0007669"/>
    <property type="project" value="UniProtKB-KW"/>
</dbReference>
<evidence type="ECO:0000256" key="4">
    <source>
        <dbReference type="ARBA" id="ARBA00023239"/>
    </source>
</evidence>
<dbReference type="Gene3D" id="3.90.1590.10">
    <property type="entry name" value="glutathione-dependent formaldehyde- activating enzyme (gfa)"/>
    <property type="match status" value="1"/>
</dbReference>
<dbReference type="InterPro" id="IPR011057">
    <property type="entry name" value="Mss4-like_sf"/>
</dbReference>
<dbReference type="Pfam" id="PF04828">
    <property type="entry name" value="GFA"/>
    <property type="match status" value="1"/>
</dbReference>
<keyword evidence="4" id="KW-0456">Lyase</keyword>
<dbReference type="EMBL" id="MU858216">
    <property type="protein sequence ID" value="KAK4209102.1"/>
    <property type="molecule type" value="Genomic_DNA"/>
</dbReference>